<dbReference type="EMBL" id="CADCUK010000038">
    <property type="protein sequence ID" value="CAA9365530.1"/>
    <property type="molecule type" value="Genomic_DNA"/>
</dbReference>
<proteinExistence type="predicted"/>
<gene>
    <name evidence="1" type="ORF">AVDCRST_MAG47-541</name>
</gene>
<sequence length="350" mass="37705">MGPAPVQLVRGRDRSADVEAFAAEHGGRVGLEGVLADLNRRAFPAFDTGSAATWGFRWDEEDNDSKRWWPQGITSSAEAGAGTGVGTGTDEYAGRRLLVTTSYSKTIGGENKGCRISVVDLTDEGAIRYRHVLLAVVGLNDFGGPEVRPVNAHAGGIVWRGRYLHVAATKRGFHTFRVDDVVKVPADTGLGHRYVLPLRASWGSRTAEGVEPVAYSFLSLAREGGEDALLVGEYGRGGMTQRLLTYPLDAAGLPVADDAGVATPGTLPDGPSRMQGAVLVDGRLHVVTSNGRYGRGSLWVGPPGALERVPKVLPAGPEDITYWPSREELWITTEYPGRRFVLAFDRRHFD</sequence>
<evidence type="ECO:0000313" key="1">
    <source>
        <dbReference type="EMBL" id="CAA9365530.1"/>
    </source>
</evidence>
<accession>A0A6J4MVB6</accession>
<name>A0A6J4MVB6_9ACTN</name>
<reference evidence="1" key="1">
    <citation type="submission" date="2020-02" db="EMBL/GenBank/DDBJ databases">
        <authorList>
            <person name="Meier V. D."/>
        </authorList>
    </citation>
    <scope>NUCLEOTIDE SEQUENCE</scope>
    <source>
        <strain evidence="1">AVDCRST_MAG47</strain>
    </source>
</reference>
<protein>
    <recommendedName>
        <fullName evidence="2">Secreted protein</fullName>
    </recommendedName>
</protein>
<evidence type="ECO:0008006" key="2">
    <source>
        <dbReference type="Google" id="ProtNLM"/>
    </source>
</evidence>
<dbReference type="AlphaFoldDB" id="A0A6J4MVB6"/>
<organism evidence="1">
    <name type="scientific">uncultured Nocardioidaceae bacterium</name>
    <dbReference type="NCBI Taxonomy" id="253824"/>
    <lineage>
        <taxon>Bacteria</taxon>
        <taxon>Bacillati</taxon>
        <taxon>Actinomycetota</taxon>
        <taxon>Actinomycetes</taxon>
        <taxon>Propionibacteriales</taxon>
        <taxon>Nocardioidaceae</taxon>
        <taxon>environmental samples</taxon>
    </lineage>
</organism>